<dbReference type="AlphaFoldDB" id="A0AA40CQN3"/>
<sequence length="324" mass="34357">MSGSNEDPTICKHCTADLKVPGTDYCRNCTPETRHYAFVHSTGSASYHPSNSQPGSGSRSGGSGKSTGKFSSSKYPYKTPHENDTEICDPRCANPSCLHDYPEVAIQGGWCSGCSGALALYWSQQNPSVPEMTPAAVATAATTAAAAQVSGDKLCANPTCDYGRGPRERNRLNYCNGCWAEAKKWGYAPLSTGAYAGSSVGGTPRHAKGSRASSRRGGNSGDTQRCDGGTQRYEGDTQTYEGNTQQSYGGSAQGYYGGGAQGYEGDAQGYEGGAQGDEGSDQEYYMYQQYYAGEDGGGEPAGSQQGNEYDYGADQYNYDNQQYQ</sequence>
<name>A0AA40CQN3_9PEZI</name>
<dbReference type="Proteomes" id="UP001174936">
    <property type="component" value="Unassembled WGS sequence"/>
</dbReference>
<feature type="region of interest" description="Disordered" evidence="1">
    <location>
        <begin position="196"/>
        <end position="253"/>
    </location>
</feature>
<dbReference type="EMBL" id="JAULSV010000004">
    <property type="protein sequence ID" value="KAK0647107.1"/>
    <property type="molecule type" value="Genomic_DNA"/>
</dbReference>
<accession>A0AA40CQN3</accession>
<evidence type="ECO:0000256" key="1">
    <source>
        <dbReference type="SAM" id="MobiDB-lite"/>
    </source>
</evidence>
<feature type="compositionally biased region" description="Low complexity" evidence="1">
    <location>
        <begin position="309"/>
        <end position="324"/>
    </location>
</feature>
<reference evidence="2" key="1">
    <citation type="submission" date="2023-06" db="EMBL/GenBank/DDBJ databases">
        <title>Genome-scale phylogeny and comparative genomics of the fungal order Sordariales.</title>
        <authorList>
            <consortium name="Lawrence Berkeley National Laboratory"/>
            <person name="Hensen N."/>
            <person name="Bonometti L."/>
            <person name="Westerberg I."/>
            <person name="Brannstrom I.O."/>
            <person name="Guillou S."/>
            <person name="Cros-Aarteil S."/>
            <person name="Calhoun S."/>
            <person name="Haridas S."/>
            <person name="Kuo A."/>
            <person name="Mondo S."/>
            <person name="Pangilinan J."/>
            <person name="Riley R."/>
            <person name="Labutti K."/>
            <person name="Andreopoulos B."/>
            <person name="Lipzen A."/>
            <person name="Chen C."/>
            <person name="Yanf M."/>
            <person name="Daum C."/>
            <person name="Ng V."/>
            <person name="Clum A."/>
            <person name="Steindorff A."/>
            <person name="Ohm R."/>
            <person name="Martin F."/>
            <person name="Silar P."/>
            <person name="Natvig D."/>
            <person name="Lalanne C."/>
            <person name="Gautier V."/>
            <person name="Ament-Velasquez S.L."/>
            <person name="Kruys A."/>
            <person name="Hutchinson M.I."/>
            <person name="Powell A.J."/>
            <person name="Barry K."/>
            <person name="Miller A.N."/>
            <person name="Grigoriev I.V."/>
            <person name="Debuchy R."/>
            <person name="Gladieux P."/>
            <person name="Thoren M.H."/>
            <person name="Johannesson H."/>
        </authorList>
    </citation>
    <scope>NUCLEOTIDE SEQUENCE</scope>
    <source>
        <strain evidence="2">SMH2532-1</strain>
    </source>
</reference>
<feature type="region of interest" description="Disordered" evidence="1">
    <location>
        <begin position="263"/>
        <end position="282"/>
    </location>
</feature>
<keyword evidence="3" id="KW-1185">Reference proteome</keyword>
<protein>
    <submittedName>
        <fullName evidence="2">Uncharacterized protein</fullName>
    </submittedName>
</protein>
<feature type="region of interest" description="Disordered" evidence="1">
    <location>
        <begin position="288"/>
        <end position="324"/>
    </location>
</feature>
<evidence type="ECO:0000313" key="2">
    <source>
        <dbReference type="EMBL" id="KAK0647107.1"/>
    </source>
</evidence>
<evidence type="ECO:0000313" key="3">
    <source>
        <dbReference type="Proteomes" id="UP001174936"/>
    </source>
</evidence>
<comment type="caution">
    <text evidence="2">The sequence shown here is derived from an EMBL/GenBank/DDBJ whole genome shotgun (WGS) entry which is preliminary data.</text>
</comment>
<proteinExistence type="predicted"/>
<feature type="region of interest" description="Disordered" evidence="1">
    <location>
        <begin position="43"/>
        <end position="79"/>
    </location>
</feature>
<organism evidence="2 3">
    <name type="scientific">Cercophora newfieldiana</name>
    <dbReference type="NCBI Taxonomy" id="92897"/>
    <lineage>
        <taxon>Eukaryota</taxon>
        <taxon>Fungi</taxon>
        <taxon>Dikarya</taxon>
        <taxon>Ascomycota</taxon>
        <taxon>Pezizomycotina</taxon>
        <taxon>Sordariomycetes</taxon>
        <taxon>Sordariomycetidae</taxon>
        <taxon>Sordariales</taxon>
        <taxon>Lasiosphaeriaceae</taxon>
        <taxon>Cercophora</taxon>
    </lineage>
</organism>
<gene>
    <name evidence="2" type="ORF">B0T16DRAFT_458970</name>
</gene>